<gene>
    <name evidence="1" type="ORF">GCM10009850_060810</name>
</gene>
<accession>A0ABN3CMI7</accession>
<name>A0ABN3CMI7_9ACTN</name>
<dbReference type="CDD" id="cd00093">
    <property type="entry name" value="HTH_XRE"/>
    <property type="match status" value="1"/>
</dbReference>
<dbReference type="Proteomes" id="UP001499843">
    <property type="component" value="Unassembled WGS sequence"/>
</dbReference>
<reference evidence="1 2" key="1">
    <citation type="journal article" date="2019" name="Int. J. Syst. Evol. Microbiol.">
        <title>The Global Catalogue of Microorganisms (GCM) 10K type strain sequencing project: providing services to taxonomists for standard genome sequencing and annotation.</title>
        <authorList>
            <consortium name="The Broad Institute Genomics Platform"/>
            <consortium name="The Broad Institute Genome Sequencing Center for Infectious Disease"/>
            <person name="Wu L."/>
            <person name="Ma J."/>
        </authorList>
    </citation>
    <scope>NUCLEOTIDE SEQUENCE [LARGE SCALE GENOMIC DNA]</scope>
    <source>
        <strain evidence="1 2">JCM 16114</strain>
    </source>
</reference>
<evidence type="ECO:0000313" key="1">
    <source>
        <dbReference type="EMBL" id="GAA2210622.1"/>
    </source>
</evidence>
<proteinExistence type="predicted"/>
<organism evidence="1 2">
    <name type="scientific">Nonomuraea monospora</name>
    <dbReference type="NCBI Taxonomy" id="568818"/>
    <lineage>
        <taxon>Bacteria</taxon>
        <taxon>Bacillati</taxon>
        <taxon>Actinomycetota</taxon>
        <taxon>Actinomycetes</taxon>
        <taxon>Streptosporangiales</taxon>
        <taxon>Streptosporangiaceae</taxon>
        <taxon>Nonomuraea</taxon>
    </lineage>
</organism>
<dbReference type="InterPro" id="IPR010982">
    <property type="entry name" value="Lambda_DNA-bd_dom_sf"/>
</dbReference>
<protein>
    <recommendedName>
        <fullName evidence="3">XRE family transcriptional regulator</fullName>
    </recommendedName>
</protein>
<dbReference type="Gene3D" id="1.10.260.40">
    <property type="entry name" value="lambda repressor-like DNA-binding domains"/>
    <property type="match status" value="1"/>
</dbReference>
<sequence length="440" mass="47285">MPRRSDTVDPSVSPWHLLGSELRFWRDEVHGMSLREAAAKVFCDDGDLSKWERGLARVQPDLIQRLDDLYSAKGRLLALYTFASELCQFRRGTLEPSSPSGGKDGDMHRRAAMQLFAALGAGAAIPPGVLEDVLSGVERSLDVRVNLDEWESAVDEYAHLHVRRPVGDLIRDLTSDVIAVGRLLDRGCPPSAQAGLLRVSAGLSGLLGTELSDFGDLRASRVAWRTARRAADASGDRDVAVWVRAKEASDGVWGGRPVPVIAGLADEAIAMAQGAPSYGLFRAHTVRARLAAQQGDHATARSALHDFTWTLENLPQGTRSADAAFGLVRSGLGGGFLNWHQADIRTTIGDGAAERTVDSALAAYPAEIPGPRVLLQLMHAVRLVRERDVLEGVGHALSAIQTGHVSSAQRHFVKQLLNALPEQAHGMDTAKELRALAGAG</sequence>
<evidence type="ECO:0000313" key="2">
    <source>
        <dbReference type="Proteomes" id="UP001499843"/>
    </source>
</evidence>
<keyword evidence="2" id="KW-1185">Reference proteome</keyword>
<comment type="caution">
    <text evidence="1">The sequence shown here is derived from an EMBL/GenBank/DDBJ whole genome shotgun (WGS) entry which is preliminary data.</text>
</comment>
<dbReference type="EMBL" id="BAAAQX010000017">
    <property type="protein sequence ID" value="GAA2210622.1"/>
    <property type="molecule type" value="Genomic_DNA"/>
</dbReference>
<evidence type="ECO:0008006" key="3">
    <source>
        <dbReference type="Google" id="ProtNLM"/>
    </source>
</evidence>
<dbReference type="InterPro" id="IPR001387">
    <property type="entry name" value="Cro/C1-type_HTH"/>
</dbReference>